<proteinExistence type="predicted"/>
<organism evidence="2 3">
    <name type="scientific">Neisseria sicca VK64</name>
    <dbReference type="NCBI Taxonomy" id="1095748"/>
    <lineage>
        <taxon>Bacteria</taxon>
        <taxon>Pseudomonadati</taxon>
        <taxon>Pseudomonadota</taxon>
        <taxon>Betaproteobacteria</taxon>
        <taxon>Neisseriales</taxon>
        <taxon>Neisseriaceae</taxon>
        <taxon>Neisseria</taxon>
    </lineage>
</organism>
<evidence type="ECO:0000256" key="1">
    <source>
        <dbReference type="SAM" id="MobiDB-lite"/>
    </source>
</evidence>
<gene>
    <name evidence="2" type="ORF">HMPREF1051_1980</name>
</gene>
<sequence length="99" mass="11372">MVKGRLKLKTWFQTTFSYKQITPNTPPSSFPRRRESIGNPKKQMFENSCRDSKVDSRLRGNDDSWAEIYTATCSLPPLPSGGRGLGRGWLYGLYEFDFT</sequence>
<evidence type="ECO:0000313" key="3">
    <source>
        <dbReference type="Proteomes" id="UP000004473"/>
    </source>
</evidence>
<dbReference type="PATRIC" id="fig|1095748.3.peg.1054"/>
<evidence type="ECO:0000313" key="2">
    <source>
        <dbReference type="EMBL" id="EIG29345.1"/>
    </source>
</evidence>
<dbReference type="EMBL" id="AJMT01000076">
    <property type="protein sequence ID" value="EIG29345.1"/>
    <property type="molecule type" value="Genomic_DNA"/>
</dbReference>
<accession>I2NU34</accession>
<name>I2NU34_NEISI</name>
<comment type="caution">
    <text evidence="2">The sequence shown here is derived from an EMBL/GenBank/DDBJ whole genome shotgun (WGS) entry which is preliminary data.</text>
</comment>
<feature type="compositionally biased region" description="Basic and acidic residues" evidence="1">
    <location>
        <begin position="48"/>
        <end position="57"/>
    </location>
</feature>
<dbReference type="RefSeq" id="WP_003765123.1">
    <property type="nucleotide sequence ID" value="NZ_AJMT01000076.1"/>
</dbReference>
<protein>
    <submittedName>
        <fullName evidence="2">Uncharacterized protein</fullName>
    </submittedName>
</protein>
<feature type="region of interest" description="Disordered" evidence="1">
    <location>
        <begin position="22"/>
        <end position="57"/>
    </location>
</feature>
<dbReference type="Proteomes" id="UP000004473">
    <property type="component" value="Unassembled WGS sequence"/>
</dbReference>
<reference evidence="2 3" key="1">
    <citation type="submission" date="2012-04" db="EMBL/GenBank/DDBJ databases">
        <authorList>
            <person name="Harkins D.M."/>
            <person name="Madupu R."/>
            <person name="Durkin A.S."/>
            <person name="Torralba M."/>
            <person name="Methe B."/>
            <person name="Sutton G.G."/>
            <person name="Nelson K.E."/>
        </authorList>
    </citation>
    <scope>NUCLEOTIDE SEQUENCE [LARGE SCALE GENOMIC DNA]</scope>
    <source>
        <strain evidence="2 3">VK64</strain>
    </source>
</reference>
<dbReference type="AlphaFoldDB" id="I2NU34"/>